<dbReference type="GO" id="GO:0008841">
    <property type="term" value="F:dihydrofolate synthase activity"/>
    <property type="evidence" value="ECO:0007669"/>
    <property type="project" value="UniProtKB-EC"/>
</dbReference>
<dbReference type="InterPro" id="IPR036615">
    <property type="entry name" value="Mur_ligase_C_dom_sf"/>
</dbReference>
<dbReference type="Pfam" id="PF08245">
    <property type="entry name" value="Mur_ligase_M"/>
    <property type="match status" value="1"/>
</dbReference>
<evidence type="ECO:0000256" key="4">
    <source>
        <dbReference type="ARBA" id="ARBA00008276"/>
    </source>
</evidence>
<dbReference type="SUPFAM" id="SSF53244">
    <property type="entry name" value="MurD-like peptide ligases, peptide-binding domain"/>
    <property type="match status" value="1"/>
</dbReference>
<comment type="catalytic activity">
    <reaction evidence="17">
        <text>(6S)-5,6,7,8-tetrahydrofolyl-(gamma-L-Glu)(n) + L-glutamate + ATP = (6S)-5,6,7,8-tetrahydrofolyl-(gamma-L-Glu)(n+1) + ADP + phosphate + H(+)</text>
        <dbReference type="Rhea" id="RHEA:10580"/>
        <dbReference type="Rhea" id="RHEA-COMP:14738"/>
        <dbReference type="Rhea" id="RHEA-COMP:14740"/>
        <dbReference type="ChEBI" id="CHEBI:15378"/>
        <dbReference type="ChEBI" id="CHEBI:29985"/>
        <dbReference type="ChEBI" id="CHEBI:30616"/>
        <dbReference type="ChEBI" id="CHEBI:43474"/>
        <dbReference type="ChEBI" id="CHEBI:141005"/>
        <dbReference type="ChEBI" id="CHEBI:456216"/>
        <dbReference type="EC" id="6.3.2.17"/>
    </reaction>
</comment>
<feature type="domain" description="Mur ligase central" evidence="22">
    <location>
        <begin position="51"/>
        <end position="189"/>
    </location>
</feature>
<keyword evidence="9" id="KW-0479">Metal-binding</keyword>
<evidence type="ECO:0000313" key="23">
    <source>
        <dbReference type="EMBL" id="MQX53814.1"/>
    </source>
</evidence>
<evidence type="ECO:0000256" key="10">
    <source>
        <dbReference type="ARBA" id="ARBA00022741"/>
    </source>
</evidence>
<comment type="catalytic activity">
    <reaction evidence="19">
        <text>(6R)-5,10-methylenetetrahydrofolyl-(gamma-L-Glu)(n) + L-glutamate + ATP = (6R)-5,10-methylenetetrahydrofolyl-(gamma-L-Glu)(n+1) + ADP + phosphate + H(+)</text>
        <dbReference type="Rhea" id="RHEA:51912"/>
        <dbReference type="Rhea" id="RHEA-COMP:13257"/>
        <dbReference type="Rhea" id="RHEA-COMP:13258"/>
        <dbReference type="ChEBI" id="CHEBI:15378"/>
        <dbReference type="ChEBI" id="CHEBI:29985"/>
        <dbReference type="ChEBI" id="CHEBI:30616"/>
        <dbReference type="ChEBI" id="CHEBI:43474"/>
        <dbReference type="ChEBI" id="CHEBI:136572"/>
        <dbReference type="ChEBI" id="CHEBI:456216"/>
        <dbReference type="EC" id="6.3.2.17"/>
    </reaction>
</comment>
<evidence type="ECO:0000256" key="15">
    <source>
        <dbReference type="ARBA" id="ARBA00030592"/>
    </source>
</evidence>
<keyword evidence="24" id="KW-1185">Reference proteome</keyword>
<keyword evidence="10" id="KW-0547">Nucleotide-binding</keyword>
<sequence length="417" mass="44247">MSKTDHAAALAAWLTRIEAMHPAEIEMGLGRLRVVADKLGVSTLPMPVITVAGTNGKGSTLRLMSGLARHSGRRVCIYTSPHLIHFNERIMLPDGLASDGQLCEAFDQVDRARGNTPLTYFEFTTLAALWLFAGCDADLALLEVGLGGRLDAVNLVDPDVAVVTSVGLDHQDWLGDTREAICAEKCGIGRSGRPLVFGEQDWPENLEQLVERMGAVPVLAGREFVAEPGQGGLRFVDGTVAECPEKVVLGADNLATACQALMLANVPVTQAAVNEVSGLALMGRCEYRHINGVDCWFDVGHNLAAVSRFHSLLPGCMGHRHLVFGMMADKPIAEVAGQFADGDVSWYLCAPDMPRAAAVDQLVAALPSQSVSSVHGSVSDALSCALAAANPGDQVVVFGSFYTVAEAWLAVEDGQSE</sequence>
<dbReference type="InterPro" id="IPR013221">
    <property type="entry name" value="Mur_ligase_cen"/>
</dbReference>
<dbReference type="InterPro" id="IPR001645">
    <property type="entry name" value="Folylpolyglutamate_synth"/>
</dbReference>
<comment type="function">
    <text evidence="1">Functions in two distinct reactions of the de novo folate biosynthetic pathway. Catalyzes the addition of a glutamate residue to dihydropteroate (7,8-dihydropteroate or H2Pte) to form dihydrofolate (7,8-dihydrofolate monoglutamate or H2Pte-Glu). Also catalyzes successive additions of L-glutamate to tetrahydrofolate or 10-formyltetrahydrofolate or 5,10-methylenetetrahydrofolate, leading to folylpolyglutamate derivatives.</text>
</comment>
<dbReference type="Gene3D" id="3.40.1190.10">
    <property type="entry name" value="Mur-like, catalytic domain"/>
    <property type="match status" value="1"/>
</dbReference>
<dbReference type="PANTHER" id="PTHR11136">
    <property type="entry name" value="FOLYLPOLYGLUTAMATE SYNTHASE-RELATED"/>
    <property type="match status" value="1"/>
</dbReference>
<evidence type="ECO:0000256" key="6">
    <source>
        <dbReference type="ARBA" id="ARBA00013025"/>
    </source>
</evidence>
<evidence type="ECO:0000256" key="16">
    <source>
        <dbReference type="ARBA" id="ARBA00032510"/>
    </source>
</evidence>
<evidence type="ECO:0000256" key="5">
    <source>
        <dbReference type="ARBA" id="ARBA00013023"/>
    </source>
</evidence>
<dbReference type="GO" id="GO:0005737">
    <property type="term" value="C:cytoplasm"/>
    <property type="evidence" value="ECO:0007669"/>
    <property type="project" value="TreeGrafter"/>
</dbReference>
<dbReference type="EMBL" id="WIRE01000001">
    <property type="protein sequence ID" value="MQX53814.1"/>
    <property type="molecule type" value="Genomic_DNA"/>
</dbReference>
<comment type="pathway">
    <text evidence="2">Cofactor biosynthesis; tetrahydrofolate biosynthesis; 7,8-dihydrofolate from 2-amino-4-hydroxy-6-hydroxymethyl-7,8-dihydropteridine diphosphate and 4-aminobenzoate: step 2/2.</text>
</comment>
<comment type="pathway">
    <text evidence="3">Cofactor biosynthesis; tetrahydrofolylpolyglutamate biosynthesis.</text>
</comment>
<dbReference type="AlphaFoldDB" id="A0A6N7LX64"/>
<dbReference type="GO" id="GO:0046656">
    <property type="term" value="P:folic acid biosynthetic process"/>
    <property type="evidence" value="ECO:0007669"/>
    <property type="project" value="UniProtKB-KW"/>
</dbReference>
<dbReference type="PANTHER" id="PTHR11136:SF0">
    <property type="entry name" value="DIHYDROFOLATE SYNTHETASE-RELATED"/>
    <property type="match status" value="1"/>
</dbReference>
<feature type="domain" description="Mur ligase C-terminal" evidence="21">
    <location>
        <begin position="283"/>
        <end position="401"/>
    </location>
</feature>
<evidence type="ECO:0000256" key="3">
    <source>
        <dbReference type="ARBA" id="ARBA00005150"/>
    </source>
</evidence>
<evidence type="ECO:0000256" key="12">
    <source>
        <dbReference type="ARBA" id="ARBA00022842"/>
    </source>
</evidence>
<protein>
    <recommendedName>
        <fullName evidence="7">Dihydrofolate synthase/folylpolyglutamate synthase</fullName>
        <ecNumber evidence="5">6.3.2.12</ecNumber>
        <ecNumber evidence="6">6.3.2.17</ecNumber>
    </recommendedName>
    <alternativeName>
        <fullName evidence="16">Folylpoly-gamma-glutamate synthetase-dihydrofolate synthetase</fullName>
    </alternativeName>
    <alternativeName>
        <fullName evidence="14">Folylpolyglutamate synthetase</fullName>
    </alternativeName>
    <alternativeName>
        <fullName evidence="15">Tetrahydrofolylpolyglutamate synthase</fullName>
    </alternativeName>
</protein>
<keyword evidence="8" id="KW-0436">Ligase</keyword>
<evidence type="ECO:0000256" key="7">
    <source>
        <dbReference type="ARBA" id="ARBA00019357"/>
    </source>
</evidence>
<dbReference type="Pfam" id="PF02875">
    <property type="entry name" value="Mur_ligase_C"/>
    <property type="match status" value="1"/>
</dbReference>
<evidence type="ECO:0000256" key="11">
    <source>
        <dbReference type="ARBA" id="ARBA00022840"/>
    </source>
</evidence>
<comment type="catalytic activity">
    <reaction evidence="18">
        <text>10-formyltetrahydrofolyl-(gamma-L-Glu)(n) + L-glutamate + ATP = 10-formyltetrahydrofolyl-(gamma-L-Glu)(n+1) + ADP + phosphate + H(+)</text>
        <dbReference type="Rhea" id="RHEA:51904"/>
        <dbReference type="Rhea" id="RHEA-COMP:13088"/>
        <dbReference type="Rhea" id="RHEA-COMP:14300"/>
        <dbReference type="ChEBI" id="CHEBI:15378"/>
        <dbReference type="ChEBI" id="CHEBI:29985"/>
        <dbReference type="ChEBI" id="CHEBI:30616"/>
        <dbReference type="ChEBI" id="CHEBI:43474"/>
        <dbReference type="ChEBI" id="CHEBI:134413"/>
        <dbReference type="ChEBI" id="CHEBI:456216"/>
        <dbReference type="EC" id="6.3.2.17"/>
    </reaction>
</comment>
<evidence type="ECO:0000256" key="17">
    <source>
        <dbReference type="ARBA" id="ARBA00047493"/>
    </source>
</evidence>
<dbReference type="Proteomes" id="UP000469421">
    <property type="component" value="Unassembled WGS sequence"/>
</dbReference>
<evidence type="ECO:0000256" key="8">
    <source>
        <dbReference type="ARBA" id="ARBA00022598"/>
    </source>
</evidence>
<accession>A0A6N7LX64</accession>
<evidence type="ECO:0000256" key="2">
    <source>
        <dbReference type="ARBA" id="ARBA00004799"/>
    </source>
</evidence>
<reference evidence="23 24" key="1">
    <citation type="submission" date="2019-10" db="EMBL/GenBank/DDBJ databases">
        <title>Alcanivorax sp.PA15-N-34 draft genome sequence.</title>
        <authorList>
            <person name="Liao X."/>
            <person name="Shao Z."/>
        </authorList>
    </citation>
    <scope>NUCLEOTIDE SEQUENCE [LARGE SCALE GENOMIC DNA]</scope>
    <source>
        <strain evidence="23 24">PA15-N-34</strain>
    </source>
</reference>
<evidence type="ECO:0000256" key="14">
    <source>
        <dbReference type="ARBA" id="ARBA00030048"/>
    </source>
</evidence>
<evidence type="ECO:0000259" key="22">
    <source>
        <dbReference type="Pfam" id="PF08245"/>
    </source>
</evidence>
<comment type="catalytic activity">
    <reaction evidence="20">
        <text>7,8-dihydropteroate + L-glutamate + ATP = 7,8-dihydrofolate + ADP + phosphate + H(+)</text>
        <dbReference type="Rhea" id="RHEA:23584"/>
        <dbReference type="ChEBI" id="CHEBI:15378"/>
        <dbReference type="ChEBI" id="CHEBI:17839"/>
        <dbReference type="ChEBI" id="CHEBI:29985"/>
        <dbReference type="ChEBI" id="CHEBI:30616"/>
        <dbReference type="ChEBI" id="CHEBI:43474"/>
        <dbReference type="ChEBI" id="CHEBI:57451"/>
        <dbReference type="ChEBI" id="CHEBI:456216"/>
        <dbReference type="EC" id="6.3.2.12"/>
    </reaction>
</comment>
<evidence type="ECO:0000256" key="18">
    <source>
        <dbReference type="ARBA" id="ARBA00047808"/>
    </source>
</evidence>
<evidence type="ECO:0000256" key="20">
    <source>
        <dbReference type="ARBA" id="ARBA00049161"/>
    </source>
</evidence>
<comment type="caution">
    <text evidence="23">The sequence shown here is derived from an EMBL/GenBank/DDBJ whole genome shotgun (WGS) entry which is preliminary data.</text>
</comment>
<comment type="similarity">
    <text evidence="4">Belongs to the folylpolyglutamate synthase family.</text>
</comment>
<keyword evidence="13" id="KW-0289">Folate biosynthesis</keyword>
<dbReference type="EC" id="6.3.2.17" evidence="6"/>
<dbReference type="SUPFAM" id="SSF53623">
    <property type="entry name" value="MurD-like peptide ligases, catalytic domain"/>
    <property type="match status" value="1"/>
</dbReference>
<dbReference type="UniPathway" id="UPA00077">
    <property type="reaction ID" value="UER00157"/>
</dbReference>
<evidence type="ECO:0000256" key="19">
    <source>
        <dbReference type="ARBA" id="ARBA00049035"/>
    </source>
</evidence>
<keyword evidence="11" id="KW-0067">ATP-binding</keyword>
<proteinExistence type="inferred from homology"/>
<dbReference type="Gene3D" id="3.90.190.20">
    <property type="entry name" value="Mur ligase, C-terminal domain"/>
    <property type="match status" value="1"/>
</dbReference>
<dbReference type="NCBIfam" id="TIGR01499">
    <property type="entry name" value="folC"/>
    <property type="match status" value="1"/>
</dbReference>
<gene>
    <name evidence="23" type="ORF">GFN93_11180</name>
</gene>
<dbReference type="EC" id="6.3.2.12" evidence="5"/>
<keyword evidence="12" id="KW-0460">Magnesium</keyword>
<evidence type="ECO:0000256" key="9">
    <source>
        <dbReference type="ARBA" id="ARBA00022723"/>
    </source>
</evidence>
<evidence type="ECO:0000256" key="1">
    <source>
        <dbReference type="ARBA" id="ARBA00002714"/>
    </source>
</evidence>
<dbReference type="InterPro" id="IPR036565">
    <property type="entry name" value="Mur-like_cat_sf"/>
</dbReference>
<dbReference type="RefSeq" id="WP_153501167.1">
    <property type="nucleotide sequence ID" value="NZ_WIRE01000001.1"/>
</dbReference>
<name>A0A6N7LX64_9GAMM</name>
<dbReference type="GO" id="GO:0005524">
    <property type="term" value="F:ATP binding"/>
    <property type="evidence" value="ECO:0007669"/>
    <property type="project" value="UniProtKB-KW"/>
</dbReference>
<dbReference type="GO" id="GO:0046654">
    <property type="term" value="P:tetrahydrofolate biosynthetic process"/>
    <property type="evidence" value="ECO:0007669"/>
    <property type="project" value="UniProtKB-UniPathway"/>
</dbReference>
<evidence type="ECO:0000256" key="13">
    <source>
        <dbReference type="ARBA" id="ARBA00022909"/>
    </source>
</evidence>
<dbReference type="InterPro" id="IPR004101">
    <property type="entry name" value="Mur_ligase_C"/>
</dbReference>
<evidence type="ECO:0000259" key="21">
    <source>
        <dbReference type="Pfam" id="PF02875"/>
    </source>
</evidence>
<evidence type="ECO:0000313" key="24">
    <source>
        <dbReference type="Proteomes" id="UP000469421"/>
    </source>
</evidence>
<organism evidence="23 24">
    <name type="scientific">Alcanivorax sediminis</name>
    <dbReference type="NCBI Taxonomy" id="2663008"/>
    <lineage>
        <taxon>Bacteria</taxon>
        <taxon>Pseudomonadati</taxon>
        <taxon>Pseudomonadota</taxon>
        <taxon>Gammaproteobacteria</taxon>
        <taxon>Oceanospirillales</taxon>
        <taxon>Alcanivoracaceae</taxon>
        <taxon>Alcanivorax</taxon>
    </lineage>
</organism>
<dbReference type="GO" id="GO:0004326">
    <property type="term" value="F:tetrahydrofolylpolyglutamate synthase activity"/>
    <property type="evidence" value="ECO:0007669"/>
    <property type="project" value="UniProtKB-EC"/>
</dbReference>
<dbReference type="GO" id="GO:0046872">
    <property type="term" value="F:metal ion binding"/>
    <property type="evidence" value="ECO:0007669"/>
    <property type="project" value="UniProtKB-KW"/>
</dbReference>